<dbReference type="Proteomes" id="UP000274504">
    <property type="component" value="Unassembled WGS sequence"/>
</dbReference>
<reference evidence="3 5" key="3">
    <citation type="submission" date="2019-07" db="EMBL/GenBank/DDBJ databases">
        <authorList>
            <person name="Jastrzebski P J."/>
            <person name="Paukszto L."/>
            <person name="Jastrzebski P J."/>
        </authorList>
    </citation>
    <scope>NUCLEOTIDE SEQUENCE [LARGE SCALE GENOMIC DNA]</scope>
    <source>
        <strain evidence="3 5">WMS-il1</strain>
    </source>
</reference>
<protein>
    <submittedName>
        <fullName evidence="6">DUF1570 domain-containing protein</fullName>
    </submittedName>
</protein>
<sequence length="80" mass="9104">MFTQFFNVKVFFAAFAVVLLLSGFSVEAHPHSRDVDIPELAVKAAVDEKLSEAKELLDHYFEESPVDLRKRAVRLLRLGK</sequence>
<evidence type="ECO:0000313" key="3">
    <source>
        <dbReference type="EMBL" id="VUZ51416.1"/>
    </source>
</evidence>
<dbReference type="OrthoDB" id="6283562at2759"/>
<gene>
    <name evidence="2" type="ORF">HDID_LOCUS1961</name>
    <name evidence="3" type="ORF">WMSIL1_LOCUS10130</name>
</gene>
<dbReference type="EMBL" id="CABIJS010000443">
    <property type="protein sequence ID" value="VUZ51416.1"/>
    <property type="molecule type" value="Genomic_DNA"/>
</dbReference>
<dbReference type="Proteomes" id="UP000321570">
    <property type="component" value="Unassembled WGS sequence"/>
</dbReference>
<name>A0A0R3SBS5_HYMDI</name>
<evidence type="ECO:0000256" key="1">
    <source>
        <dbReference type="SAM" id="SignalP"/>
    </source>
</evidence>
<accession>A0A0R3SBS5</accession>
<dbReference type="EMBL" id="UYSG01000424">
    <property type="protein sequence ID" value="VDL19422.1"/>
    <property type="molecule type" value="Genomic_DNA"/>
</dbReference>
<reference evidence="2 4" key="2">
    <citation type="submission" date="2018-11" db="EMBL/GenBank/DDBJ databases">
        <authorList>
            <consortium name="Pathogen Informatics"/>
        </authorList>
    </citation>
    <scope>NUCLEOTIDE SEQUENCE [LARGE SCALE GENOMIC DNA]</scope>
</reference>
<evidence type="ECO:0000313" key="4">
    <source>
        <dbReference type="Proteomes" id="UP000274504"/>
    </source>
</evidence>
<evidence type="ECO:0000313" key="2">
    <source>
        <dbReference type="EMBL" id="VDL19422.1"/>
    </source>
</evidence>
<keyword evidence="5" id="KW-1185">Reference proteome</keyword>
<evidence type="ECO:0000313" key="6">
    <source>
        <dbReference type="WBParaSite" id="HDID_0000196001-mRNA-1"/>
    </source>
</evidence>
<feature type="chain" id="PRO_5044546500" evidence="1">
    <location>
        <begin position="29"/>
        <end position="80"/>
    </location>
</feature>
<feature type="signal peptide" evidence="1">
    <location>
        <begin position="1"/>
        <end position="28"/>
    </location>
</feature>
<keyword evidence="1" id="KW-0732">Signal</keyword>
<dbReference type="WBParaSite" id="HDID_0000196001-mRNA-1">
    <property type="protein sequence ID" value="HDID_0000196001-mRNA-1"/>
    <property type="gene ID" value="HDID_0000196001"/>
</dbReference>
<proteinExistence type="predicted"/>
<evidence type="ECO:0000313" key="5">
    <source>
        <dbReference type="Proteomes" id="UP000321570"/>
    </source>
</evidence>
<dbReference type="AlphaFoldDB" id="A0A0R3SBS5"/>
<reference evidence="6" key="1">
    <citation type="submission" date="2017-02" db="UniProtKB">
        <authorList>
            <consortium name="WormBaseParasite"/>
        </authorList>
    </citation>
    <scope>IDENTIFICATION</scope>
</reference>
<organism evidence="6">
    <name type="scientific">Hymenolepis diminuta</name>
    <name type="common">Rat tapeworm</name>
    <dbReference type="NCBI Taxonomy" id="6216"/>
    <lineage>
        <taxon>Eukaryota</taxon>
        <taxon>Metazoa</taxon>
        <taxon>Spiralia</taxon>
        <taxon>Lophotrochozoa</taxon>
        <taxon>Platyhelminthes</taxon>
        <taxon>Cestoda</taxon>
        <taxon>Eucestoda</taxon>
        <taxon>Cyclophyllidea</taxon>
        <taxon>Hymenolepididae</taxon>
        <taxon>Hymenolepis</taxon>
    </lineage>
</organism>